<dbReference type="InterPro" id="IPR027417">
    <property type="entry name" value="P-loop_NTPase"/>
</dbReference>
<feature type="domain" description="DNA2/NAM7 helicase helicase" evidence="1">
    <location>
        <begin position="25"/>
        <end position="95"/>
    </location>
</feature>
<name>A0A8H7AJ31_9EURO</name>
<protein>
    <recommendedName>
        <fullName evidence="1">DNA2/NAM7 helicase helicase domain-containing protein</fullName>
    </recommendedName>
</protein>
<gene>
    <name evidence="2" type="ORF">GJ744_009941</name>
</gene>
<dbReference type="InterPro" id="IPR041677">
    <property type="entry name" value="DNA2/NAM7_AAA_11"/>
</dbReference>
<dbReference type="Pfam" id="PF13086">
    <property type="entry name" value="AAA_11"/>
    <property type="match status" value="1"/>
</dbReference>
<evidence type="ECO:0000259" key="1">
    <source>
        <dbReference type="Pfam" id="PF13086"/>
    </source>
</evidence>
<dbReference type="Proteomes" id="UP000606974">
    <property type="component" value="Unassembled WGS sequence"/>
</dbReference>
<dbReference type="OrthoDB" id="4150118at2759"/>
<dbReference type="SUPFAM" id="SSF52540">
    <property type="entry name" value="P-loop containing nucleoside triphosphate hydrolases"/>
    <property type="match status" value="1"/>
</dbReference>
<evidence type="ECO:0000313" key="2">
    <source>
        <dbReference type="EMBL" id="KAF7507907.1"/>
    </source>
</evidence>
<dbReference type="InterPro" id="IPR045055">
    <property type="entry name" value="DNA2/NAM7-like"/>
</dbReference>
<accession>A0A8H7AJ31</accession>
<reference evidence="2" key="1">
    <citation type="submission" date="2020-02" db="EMBL/GenBank/DDBJ databases">
        <authorList>
            <person name="Palmer J.M."/>
        </authorList>
    </citation>
    <scope>NUCLEOTIDE SEQUENCE</scope>
    <source>
        <strain evidence="2">EPUS1.4</strain>
        <tissue evidence="2">Thallus</tissue>
    </source>
</reference>
<dbReference type="EMBL" id="JAACFV010000061">
    <property type="protein sequence ID" value="KAF7507907.1"/>
    <property type="molecule type" value="Genomic_DNA"/>
</dbReference>
<comment type="caution">
    <text evidence="2">The sequence shown here is derived from an EMBL/GenBank/DDBJ whole genome shotgun (WGS) entry which is preliminary data.</text>
</comment>
<evidence type="ECO:0000313" key="3">
    <source>
        <dbReference type="Proteomes" id="UP000606974"/>
    </source>
</evidence>
<keyword evidence="3" id="KW-1185">Reference proteome</keyword>
<sequence length="183" mass="20576">MSKHMRPLTGILDVAPPRRPRFGMTAIQKATILCCSFTNTAVPHVYENFMPEFMVVDEAAQPTEPEIWTVFAHYAPTGRLLIGDTKQLGPHVHSQFALKKDEENTNGFASQQGISFMTRLESSGFLVTTLTEQNRAILAIATTYSETFYHGSLINGAGTDIEERQLAKKLLEFNKKNYQKNHQ</sequence>
<dbReference type="AlphaFoldDB" id="A0A8H7AJ31"/>
<proteinExistence type="predicted"/>
<dbReference type="Gene3D" id="3.40.50.300">
    <property type="entry name" value="P-loop containing nucleotide triphosphate hydrolases"/>
    <property type="match status" value="1"/>
</dbReference>
<dbReference type="GO" id="GO:0004386">
    <property type="term" value="F:helicase activity"/>
    <property type="evidence" value="ECO:0007669"/>
    <property type="project" value="InterPro"/>
</dbReference>
<organism evidence="2 3">
    <name type="scientific">Endocarpon pusillum</name>
    <dbReference type="NCBI Taxonomy" id="364733"/>
    <lineage>
        <taxon>Eukaryota</taxon>
        <taxon>Fungi</taxon>
        <taxon>Dikarya</taxon>
        <taxon>Ascomycota</taxon>
        <taxon>Pezizomycotina</taxon>
        <taxon>Eurotiomycetes</taxon>
        <taxon>Chaetothyriomycetidae</taxon>
        <taxon>Verrucariales</taxon>
        <taxon>Verrucariaceae</taxon>
        <taxon>Endocarpon</taxon>
    </lineage>
</organism>
<dbReference type="PANTHER" id="PTHR10887:SF495">
    <property type="entry name" value="HELICASE SENATAXIN ISOFORM X1-RELATED"/>
    <property type="match status" value="1"/>
</dbReference>
<dbReference type="PANTHER" id="PTHR10887">
    <property type="entry name" value="DNA2/NAM7 HELICASE FAMILY"/>
    <property type="match status" value="1"/>
</dbReference>